<dbReference type="InterPro" id="IPR013783">
    <property type="entry name" value="Ig-like_fold"/>
</dbReference>
<dbReference type="AlphaFoldDB" id="A0A364RDM8"/>
<keyword evidence="5" id="KW-1185">Reference proteome</keyword>
<dbReference type="Gene3D" id="2.60.40.10">
    <property type="entry name" value="Immunoglobulins"/>
    <property type="match status" value="2"/>
</dbReference>
<dbReference type="Pfam" id="PF11721">
    <property type="entry name" value="Malectin"/>
    <property type="match status" value="1"/>
</dbReference>
<name>A0A364RDM8_9BACT</name>
<feature type="domain" description="Secretion system C-terminal sorting" evidence="3">
    <location>
        <begin position="1125"/>
        <end position="1204"/>
    </location>
</feature>
<dbReference type="InterPro" id="IPR026444">
    <property type="entry name" value="Secre_tail"/>
</dbReference>
<feature type="domain" description="Malectin" evidence="2">
    <location>
        <begin position="955"/>
        <end position="1085"/>
    </location>
</feature>
<keyword evidence="1" id="KW-0732">Signal</keyword>
<evidence type="ECO:0000259" key="2">
    <source>
        <dbReference type="Pfam" id="PF11721"/>
    </source>
</evidence>
<dbReference type="EMBL" id="QMDV01000003">
    <property type="protein sequence ID" value="RAU82421.1"/>
    <property type="molecule type" value="Genomic_DNA"/>
</dbReference>
<dbReference type="Proteomes" id="UP000251692">
    <property type="component" value="Unassembled WGS sequence"/>
</dbReference>
<reference evidence="4 5" key="2">
    <citation type="submission" date="2018-07" db="EMBL/GenBank/DDBJ databases">
        <title>Pontibacter sp. 2b14 genomic sequence and assembly.</title>
        <authorList>
            <person name="Du Z.-J."/>
        </authorList>
    </citation>
    <scope>NUCLEOTIDE SEQUENCE [LARGE SCALE GENOMIC DNA]</scope>
    <source>
        <strain evidence="4 5">2b14</strain>
    </source>
</reference>
<dbReference type="Gene3D" id="2.60.120.430">
    <property type="entry name" value="Galactose-binding lectin"/>
    <property type="match status" value="3"/>
</dbReference>
<dbReference type="NCBIfam" id="TIGR04183">
    <property type="entry name" value="Por_Secre_tail"/>
    <property type="match status" value="1"/>
</dbReference>
<protein>
    <recommendedName>
        <fullName evidence="6">Por secretion system C-terminal sorting domain-containing protein</fullName>
    </recommendedName>
</protein>
<dbReference type="NCBIfam" id="NF047446">
    <property type="entry name" value="barrel_OmpL47"/>
    <property type="match status" value="1"/>
</dbReference>
<dbReference type="InterPro" id="IPR008979">
    <property type="entry name" value="Galactose-bd-like_sf"/>
</dbReference>
<dbReference type="RefSeq" id="WP_112306013.1">
    <property type="nucleotide sequence ID" value="NZ_QMDV01000003.1"/>
</dbReference>
<dbReference type="InterPro" id="IPR058094">
    <property type="entry name" value="Ig-like_OmpL47-like"/>
</dbReference>
<feature type="chain" id="PRO_5017067401" description="Por secretion system C-terminal sorting domain-containing protein" evidence="1">
    <location>
        <begin position="36"/>
        <end position="1206"/>
    </location>
</feature>
<evidence type="ECO:0000259" key="3">
    <source>
        <dbReference type="Pfam" id="PF18962"/>
    </source>
</evidence>
<comment type="caution">
    <text evidence="4">The sequence shown here is derived from an EMBL/GenBank/DDBJ whole genome shotgun (WGS) entry which is preliminary data.</text>
</comment>
<evidence type="ECO:0008006" key="6">
    <source>
        <dbReference type="Google" id="ProtNLM"/>
    </source>
</evidence>
<dbReference type="SUPFAM" id="SSF49785">
    <property type="entry name" value="Galactose-binding domain-like"/>
    <property type="match status" value="3"/>
</dbReference>
<dbReference type="OrthoDB" id="175993at2"/>
<evidence type="ECO:0000313" key="5">
    <source>
        <dbReference type="Proteomes" id="UP000251692"/>
    </source>
</evidence>
<dbReference type="Pfam" id="PF18962">
    <property type="entry name" value="Por_Secre_tail"/>
    <property type="match status" value="1"/>
</dbReference>
<reference evidence="4 5" key="1">
    <citation type="submission" date="2018-06" db="EMBL/GenBank/DDBJ databases">
        <authorList>
            <person name="Liu Z.-W."/>
        </authorList>
    </citation>
    <scope>NUCLEOTIDE SEQUENCE [LARGE SCALE GENOMIC DNA]</scope>
    <source>
        <strain evidence="4 5">2b14</strain>
    </source>
</reference>
<evidence type="ECO:0000256" key="1">
    <source>
        <dbReference type="SAM" id="SignalP"/>
    </source>
</evidence>
<feature type="signal peptide" evidence="1">
    <location>
        <begin position="1"/>
        <end position="35"/>
    </location>
</feature>
<proteinExistence type="predicted"/>
<gene>
    <name evidence="4" type="ORF">DP923_11595</name>
</gene>
<evidence type="ECO:0000313" key="4">
    <source>
        <dbReference type="EMBL" id="RAU82421.1"/>
    </source>
</evidence>
<dbReference type="InterPro" id="IPR021720">
    <property type="entry name" value="Malectin_dom"/>
</dbReference>
<sequence length="1206" mass="129691">MRKTSTPGFRQLIRVTGSLALSLSFLLFFTINAQAAGKKTASLWQSTQTEFLASQAWAAPLLAVAGEEIRINFQPSTSSVPTGYKADTGLPYDAGRGYGWIDPVTKAPADLTPNTRIRSGSDALQLKTIVQMQDNTKGQVYGTWEYAVANGTYTVTVSVGDPSYYDSKHQVNVEGVTAITGFVPTSSLKYKTATVEVQVQDGKLTVDANGGTNTKMNYISITSQADEPEVPPTTGKEELVNFQTAASATPTGYKADTGSPYDAARGFGWIDPVTKAPADLTPNTRLRTGSDALQLRTIVQMQDNTKGQVYGTWEHAVLNGTYRVTVSVGDPSYYDSKHQINVEGVTAISGFVPTSASKYRSATVDVQVQDGKLTVDANGGTNTKMNYITFTPISTEADVTPPAVTMNVSGNLQSPGVYNTEAQVAIAATDVSGSGVAKIEYSVNNGAYTAYTSPVKFTQIGSYTVKARATDNAGNQAVKEASFSVAAATKSNTYLVLQNMDGFLASDVLTFSNIQIPWRRTNDDGTFTPYNENHNKVRLRLYNKGIGTLMVNNLTLSDATAWKIELLNGAAYDPATAKPFSISSKGYAELVVEFIAKDQATRVKVVPGTLRISSNDDLAPEKEVKLYGLWQKEGEGNSEPWAQEIINAFGFKTRVGFNSNDGASDGRTIIANSDEVNVSYFLQADPSKPVRVVQMAAYHGCCSSRETLQRFDKASGAITTVVTHNALDGQSLLPRRNGSTTAVAEASFTPTAAFGFKVTSNYTDRTKNSEGRLGGRVWKAIDANGNIIPNTFILGMDYLGTTYTNYDYQDNIYYITNVKPDGGPAFYSELVATPSALTFDAQTIGGNQTITVPLKNAGQTYATGSDPAIQVKSVALVGPDANDFKLGTFTATTLPVQGTMNLNVSFNPATKGLKNAALLVYHNNSESPLRIPLYGIANESGTTTTIVKRIKGAADANVTIAGKVWEADINYRKGSIKLDQQLVASPIAATDEDVLYQTYLSAAANLAETRYDIPVANGTYLVRMHLVENFFSDAGKRVVSITAENVRKITNLDVFSEVGYRTALVKDMEVTVTDGMLNFKFNPTENRVAIAGLELYRTTTSSALTSQENLQSFAKTIESGKALQVYPNPLSGNVLNVNLAGFEAQENITIQLYDLSGRLVRSENVNANGQGTYNSPISLGNTLRKGLYIIKASAASGSARTKLILE</sequence>
<organism evidence="4 5">
    <name type="scientific">Pontibacter arcticus</name>
    <dbReference type="NCBI Taxonomy" id="2080288"/>
    <lineage>
        <taxon>Bacteria</taxon>
        <taxon>Pseudomonadati</taxon>
        <taxon>Bacteroidota</taxon>
        <taxon>Cytophagia</taxon>
        <taxon>Cytophagales</taxon>
        <taxon>Hymenobacteraceae</taxon>
        <taxon>Pontibacter</taxon>
    </lineage>
</organism>
<accession>A0A364RDM8</accession>